<dbReference type="HOGENOM" id="CLU_1361958_0_0_1"/>
<accession>E9J9F3</accession>
<evidence type="ECO:0008006" key="2">
    <source>
        <dbReference type="Google" id="ProtNLM"/>
    </source>
</evidence>
<dbReference type="PANTHER" id="PTHR37162">
    <property type="entry name" value="HAT FAMILY DIMERISATION DOMAINCONTAINING PROTEIN-RELATED"/>
    <property type="match status" value="1"/>
</dbReference>
<organism>
    <name type="scientific">Solenopsis invicta</name>
    <name type="common">Red imported fire ant</name>
    <name type="synonym">Solenopsis wagneri</name>
    <dbReference type="NCBI Taxonomy" id="13686"/>
    <lineage>
        <taxon>Eukaryota</taxon>
        <taxon>Metazoa</taxon>
        <taxon>Ecdysozoa</taxon>
        <taxon>Arthropoda</taxon>
        <taxon>Hexapoda</taxon>
        <taxon>Insecta</taxon>
        <taxon>Pterygota</taxon>
        <taxon>Neoptera</taxon>
        <taxon>Endopterygota</taxon>
        <taxon>Hymenoptera</taxon>
        <taxon>Apocrita</taxon>
        <taxon>Aculeata</taxon>
        <taxon>Formicoidea</taxon>
        <taxon>Formicidae</taxon>
        <taxon>Myrmicinae</taxon>
        <taxon>Solenopsis</taxon>
    </lineage>
</organism>
<gene>
    <name evidence="1" type="ORF">SINV_00690</name>
</gene>
<sequence>MNTNVGYAKWHMKKSLFLCSICDIYESISDGLSHIERHRESKTHLDKLINFEKKQSNETLFISINEYSNKLPFEDCRKKAEMRHATLIVTLNIPFDNAKHILKFFQNLSDDSHVLKKMTMGRTKCRNVVTNAVYPMMRERVVDNIQNQKFCVYIDETSDITNDKWMTFLVRYVDFETLDIRMQLLITHAQMRYAPSSMYMF</sequence>
<dbReference type="AlphaFoldDB" id="E9J9F3"/>
<dbReference type="PANTHER" id="PTHR37162:SF1">
    <property type="entry name" value="BED-TYPE DOMAIN-CONTAINING PROTEIN"/>
    <property type="match status" value="1"/>
</dbReference>
<dbReference type="OMA" id="KAHIEIC"/>
<protein>
    <recommendedName>
        <fullName evidence="2">DUF4371 domain-containing protein</fullName>
    </recommendedName>
</protein>
<dbReference type="EMBL" id="GL769301">
    <property type="protein sequence ID" value="EFZ10549.1"/>
    <property type="molecule type" value="Genomic_DNA"/>
</dbReference>
<evidence type="ECO:0000313" key="1">
    <source>
        <dbReference type="EMBL" id="EFZ10549.1"/>
    </source>
</evidence>
<feature type="non-terminal residue" evidence="1">
    <location>
        <position position="201"/>
    </location>
</feature>
<reference evidence="1" key="1">
    <citation type="journal article" date="2011" name="Proc. Natl. Acad. Sci. U.S.A.">
        <title>The genome of the fire ant Solenopsis invicta.</title>
        <authorList>
            <person name="Wurm Y."/>
            <person name="Wang J."/>
            <person name="Riba-Grognuz O."/>
            <person name="Corona M."/>
            <person name="Nygaard S."/>
            <person name="Hunt B.G."/>
            <person name="Ingram K.K."/>
            <person name="Falquet L."/>
            <person name="Nipitwattanaphon M."/>
            <person name="Gotzek D."/>
            <person name="Dijkstra M.B."/>
            <person name="Oettler J."/>
            <person name="Comtesse F."/>
            <person name="Shih C.J."/>
            <person name="Wu W.J."/>
            <person name="Yang C.C."/>
            <person name="Thomas J."/>
            <person name="Beaudoing E."/>
            <person name="Pradervand S."/>
            <person name="Flegel V."/>
            <person name="Cook E.D."/>
            <person name="Fabbretti R."/>
            <person name="Stockinger H."/>
            <person name="Long L."/>
            <person name="Farmerie W.G."/>
            <person name="Oakey J."/>
            <person name="Boomsma J.J."/>
            <person name="Pamilo P."/>
            <person name="Yi S.V."/>
            <person name="Heinze J."/>
            <person name="Goodisman M.A."/>
            <person name="Farinelli L."/>
            <person name="Harshman K."/>
            <person name="Hulo N."/>
            <person name="Cerutti L."/>
            <person name="Xenarios I."/>
            <person name="Shoemaker D."/>
            <person name="Keller L."/>
        </authorList>
    </citation>
    <scope>NUCLEOTIDE SEQUENCE [LARGE SCALE GENOMIC DNA]</scope>
</reference>
<name>E9J9F3_SOLIN</name>
<proteinExistence type="predicted"/>